<dbReference type="PANTHER" id="PTHR15546:SF2">
    <property type="entry name" value="DDT DOMAIN-CONTAINING PROTEIN DDB_G0282237"/>
    <property type="match status" value="1"/>
</dbReference>
<dbReference type="PANTHER" id="PTHR15546">
    <property type="entry name" value="BROMODOMAIN ADJACENT TO ZINC FINGER DOMAIN, 2A"/>
    <property type="match status" value="1"/>
</dbReference>
<dbReference type="GO" id="GO:0005634">
    <property type="term" value="C:nucleus"/>
    <property type="evidence" value="ECO:0007669"/>
    <property type="project" value="UniProtKB-SubCell"/>
</dbReference>
<feature type="compositionally biased region" description="Basic and acidic residues" evidence="3">
    <location>
        <begin position="79"/>
        <end position="89"/>
    </location>
</feature>
<keyword evidence="2" id="KW-0539">Nucleus</keyword>
<protein>
    <submittedName>
        <fullName evidence="5">At5g08630</fullName>
    </submittedName>
</protein>
<dbReference type="InterPro" id="IPR018501">
    <property type="entry name" value="DDT_dom"/>
</dbReference>
<sequence length="89" mass="10571">MDCVGDLLMVWDFCTSFGRQLHLWRFSLEDFENAVCHKESNLVLIMEVHASLFRFLINERGDSFKALQRRSRKSKVRSSSHENHIWLTN</sequence>
<proteinExistence type="evidence at transcript level"/>
<evidence type="ECO:0000313" key="5">
    <source>
        <dbReference type="EMBL" id="AAT71975.1"/>
    </source>
</evidence>
<dbReference type="ExpressionAtlas" id="Q6DBB9">
    <property type="expression patterns" value="baseline and differential"/>
</dbReference>
<evidence type="ECO:0000256" key="1">
    <source>
        <dbReference type="ARBA" id="ARBA00004123"/>
    </source>
</evidence>
<dbReference type="PROSITE" id="PS50827">
    <property type="entry name" value="DDT"/>
    <property type="match status" value="1"/>
</dbReference>
<feature type="region of interest" description="Disordered" evidence="3">
    <location>
        <begin position="70"/>
        <end position="89"/>
    </location>
</feature>
<dbReference type="InterPro" id="IPR053271">
    <property type="entry name" value="DDT_domain"/>
</dbReference>
<evidence type="ECO:0000256" key="3">
    <source>
        <dbReference type="SAM" id="MobiDB-lite"/>
    </source>
</evidence>
<accession>Q6DBB9</accession>
<dbReference type="SMART" id="SM00571">
    <property type="entry name" value="DDT"/>
    <property type="match status" value="1"/>
</dbReference>
<comment type="subcellular location">
    <subcellularLocation>
        <location evidence="1">Nucleus</location>
    </subcellularLocation>
</comment>
<reference evidence="5" key="1">
    <citation type="submission" date="2004-07" db="EMBL/GenBank/DDBJ databases">
        <title>Arabidopsis ORF clones.</title>
        <authorList>
            <person name="Cheuk R."/>
            <person name="Chen H."/>
            <person name="Kim C.J."/>
            <person name="Shinn P."/>
            <person name="Ecker J.R."/>
        </authorList>
    </citation>
    <scope>NUCLEOTIDE SEQUENCE</scope>
</reference>
<dbReference type="Pfam" id="PF02791">
    <property type="entry name" value="DDT"/>
    <property type="match status" value="1"/>
</dbReference>
<feature type="domain" description="DDT" evidence="4">
    <location>
        <begin position="1"/>
        <end position="62"/>
    </location>
</feature>
<evidence type="ECO:0000256" key="2">
    <source>
        <dbReference type="ARBA" id="ARBA00023242"/>
    </source>
</evidence>
<dbReference type="EMBL" id="BT015103">
    <property type="protein sequence ID" value="AAT71975.1"/>
    <property type="molecule type" value="mRNA"/>
</dbReference>
<evidence type="ECO:0000259" key="4">
    <source>
        <dbReference type="PROSITE" id="PS50827"/>
    </source>
</evidence>
<name>Q6DBB9_ARATH</name>
<organism evidence="5">
    <name type="scientific">Arabidopsis thaliana</name>
    <name type="common">Mouse-ear cress</name>
    <dbReference type="NCBI Taxonomy" id="3702"/>
    <lineage>
        <taxon>Eukaryota</taxon>
        <taxon>Viridiplantae</taxon>
        <taxon>Streptophyta</taxon>
        <taxon>Embryophyta</taxon>
        <taxon>Tracheophyta</taxon>
        <taxon>Spermatophyta</taxon>
        <taxon>Magnoliopsida</taxon>
        <taxon>eudicotyledons</taxon>
        <taxon>Gunneridae</taxon>
        <taxon>Pentapetalae</taxon>
        <taxon>rosids</taxon>
        <taxon>malvids</taxon>
        <taxon>Brassicales</taxon>
        <taxon>Brassicaceae</taxon>
        <taxon>Camelineae</taxon>
        <taxon>Arabidopsis</taxon>
    </lineage>
</organism>
<dbReference type="AlphaFoldDB" id="Q6DBB9"/>